<feature type="transmembrane region" description="Helical" evidence="1">
    <location>
        <begin position="70"/>
        <end position="91"/>
    </location>
</feature>
<dbReference type="PANTHER" id="PTHR30273">
    <property type="entry name" value="PERIPLASMIC SIGNAL SENSOR AND SIGMA FACTOR ACTIVATOR FECR-RELATED"/>
    <property type="match status" value="1"/>
</dbReference>
<name>A0A967ADM9_9FLAO</name>
<dbReference type="GO" id="GO:0016989">
    <property type="term" value="F:sigma factor antagonist activity"/>
    <property type="evidence" value="ECO:0007669"/>
    <property type="project" value="TreeGrafter"/>
</dbReference>
<evidence type="ECO:0000313" key="5">
    <source>
        <dbReference type="Proteomes" id="UP000643701"/>
    </source>
</evidence>
<dbReference type="InterPro" id="IPR006860">
    <property type="entry name" value="FecR"/>
</dbReference>
<organism evidence="4 5">
    <name type="scientific">Psychroflexus maritimus</name>
    <dbReference type="NCBI Taxonomy" id="2714865"/>
    <lineage>
        <taxon>Bacteria</taxon>
        <taxon>Pseudomonadati</taxon>
        <taxon>Bacteroidota</taxon>
        <taxon>Flavobacteriia</taxon>
        <taxon>Flavobacteriales</taxon>
        <taxon>Flavobacteriaceae</taxon>
        <taxon>Psychroflexus</taxon>
    </lineage>
</organism>
<protein>
    <submittedName>
        <fullName evidence="4">DUF4974 domain-containing protein</fullName>
    </submittedName>
</protein>
<comment type="caution">
    <text evidence="4">The sequence shown here is derived from an EMBL/GenBank/DDBJ whole genome shotgun (WGS) entry which is preliminary data.</text>
</comment>
<evidence type="ECO:0000313" key="4">
    <source>
        <dbReference type="EMBL" id="NGZ89800.1"/>
    </source>
</evidence>
<dbReference type="Proteomes" id="UP000643701">
    <property type="component" value="Unassembled WGS sequence"/>
</dbReference>
<dbReference type="PIRSF" id="PIRSF018266">
    <property type="entry name" value="FecR"/>
    <property type="match status" value="1"/>
</dbReference>
<dbReference type="PANTHER" id="PTHR30273:SF2">
    <property type="entry name" value="PROTEIN FECR"/>
    <property type="match status" value="1"/>
</dbReference>
<dbReference type="AlphaFoldDB" id="A0A967ADM9"/>
<dbReference type="InterPro" id="IPR012373">
    <property type="entry name" value="Ferrdict_sens_TM"/>
</dbReference>
<reference evidence="4" key="1">
    <citation type="submission" date="2020-03" db="EMBL/GenBank/DDBJ databases">
        <title>Psychroflexus Maritimus sp. nov., isolate from marine sediment.</title>
        <authorList>
            <person name="Zhong Y.-L."/>
        </authorList>
    </citation>
    <scope>NUCLEOTIDE SEQUENCE</scope>
    <source>
        <strain evidence="4">C1</strain>
    </source>
</reference>
<keyword evidence="1" id="KW-0472">Membrane</keyword>
<dbReference type="Gene3D" id="3.55.50.30">
    <property type="match status" value="1"/>
</dbReference>
<dbReference type="Pfam" id="PF04773">
    <property type="entry name" value="FecR"/>
    <property type="match status" value="1"/>
</dbReference>
<gene>
    <name evidence="4" type="ORF">G7034_05985</name>
</gene>
<keyword evidence="5" id="KW-1185">Reference proteome</keyword>
<evidence type="ECO:0000259" key="3">
    <source>
        <dbReference type="Pfam" id="PF16344"/>
    </source>
</evidence>
<dbReference type="RefSeq" id="WP_166400059.1">
    <property type="nucleotide sequence ID" value="NZ_JAANAS010000042.1"/>
</dbReference>
<feature type="domain" description="FecR protein" evidence="2">
    <location>
        <begin position="101"/>
        <end position="190"/>
    </location>
</feature>
<accession>A0A967ADM9</accession>
<evidence type="ECO:0000256" key="1">
    <source>
        <dbReference type="SAM" id="Phobius"/>
    </source>
</evidence>
<proteinExistence type="predicted"/>
<dbReference type="Pfam" id="PF16344">
    <property type="entry name" value="FecR_C"/>
    <property type="match status" value="1"/>
</dbReference>
<keyword evidence="1" id="KW-1133">Transmembrane helix</keyword>
<dbReference type="Gene3D" id="2.60.120.1440">
    <property type="match status" value="1"/>
</dbReference>
<keyword evidence="1" id="KW-0812">Transmembrane</keyword>
<dbReference type="EMBL" id="JAANAS010000042">
    <property type="protein sequence ID" value="NGZ89800.1"/>
    <property type="molecule type" value="Genomic_DNA"/>
</dbReference>
<evidence type="ECO:0000259" key="2">
    <source>
        <dbReference type="Pfam" id="PF04773"/>
    </source>
</evidence>
<feature type="domain" description="Protein FecR C-terminal" evidence="3">
    <location>
        <begin position="232"/>
        <end position="296"/>
    </location>
</feature>
<sequence>MEEEKMLHKYLNNELKGAELDSFLASDVYQEYKALITHAKAFKSLDYNTNSSYTNLQQEINKKKIKRGKLVSLSIIGAIAALLVIGVFVLADLFTHTENFHTGIAEKSEFDLPDQSQVFLAPNSNLLLANKTWLNNRSLKLIGEASFNVKKGKVFVVNTRMGNVSVLGTEFNVKHREKLFEVKCFSGKVQVDTGGKSFILEAGERLQNFDGNVNKSKTSVKSADWRKNFSTFNTIAVGQVIRELKNYYAIEINYSSINKDLKFSGSFEHDNLENALKSICQPLSLEFEILENKAIIYNK</sequence>
<dbReference type="InterPro" id="IPR032508">
    <property type="entry name" value="FecR_C"/>
</dbReference>